<gene>
    <name evidence="1" type="ORF">QFC19_006345</name>
</gene>
<name>A0ACC2VHD3_9TREE</name>
<evidence type="ECO:0000313" key="2">
    <source>
        <dbReference type="Proteomes" id="UP001241377"/>
    </source>
</evidence>
<dbReference type="EMBL" id="JASBWR010000076">
    <property type="protein sequence ID" value="KAJ9098478.1"/>
    <property type="molecule type" value="Genomic_DNA"/>
</dbReference>
<dbReference type="Proteomes" id="UP001241377">
    <property type="component" value="Unassembled WGS sequence"/>
</dbReference>
<reference evidence="1" key="1">
    <citation type="submission" date="2023-04" db="EMBL/GenBank/DDBJ databases">
        <title>Draft Genome sequencing of Naganishia species isolated from polar environments using Oxford Nanopore Technology.</title>
        <authorList>
            <person name="Leo P."/>
            <person name="Venkateswaran K."/>
        </authorList>
    </citation>
    <scope>NUCLEOTIDE SEQUENCE</scope>
    <source>
        <strain evidence="1">MNA-CCFEE 5261</strain>
    </source>
</reference>
<organism evidence="1 2">
    <name type="scientific">Naganishia cerealis</name>
    <dbReference type="NCBI Taxonomy" id="610337"/>
    <lineage>
        <taxon>Eukaryota</taxon>
        <taxon>Fungi</taxon>
        <taxon>Dikarya</taxon>
        <taxon>Basidiomycota</taxon>
        <taxon>Agaricomycotina</taxon>
        <taxon>Tremellomycetes</taxon>
        <taxon>Filobasidiales</taxon>
        <taxon>Filobasidiaceae</taxon>
        <taxon>Naganishia</taxon>
    </lineage>
</organism>
<sequence>MPQSPRPGPAYRDARRHATSPLPLPGSSLRQPTPLPPRPSRSPLDFSAQPSYIPFAGPEYYYARPEQIYNPNSSIYYTQATPSSMSPDGPSHQYPSSPRFNQDNASRRPPSSLSFNQYGSRDESRSSPSVLVYQNDSGLASTQSGTGPGTPDESMQEPVERASVNPGSTEDEVTEESPTSQPGDLDDTQLSTSAKRSRKSTLIKTGPPRPPNAWILYRSEKLKAIAAGEKLLSLEEILAEQAKINAAEAGGSSRAPGVSTQKSGSQKPPPPGKGKGKQKGKKIEQPIETMEEQKPPTDTVSREDNASNKAIPQAEISKVISLMWKREKREEKAKYERMAEVRKAEHSLKYPDYKFHPMKREDKLRLKEEAQQERERTRKERMMQKARDKKKAAKPKPTVEAKEVFTYSSAPVEASSGRVQKKARKTTTARTEGHLVTMPAPLPPPVEGLQFRPEMEAPRNQCYEQVHWNDHQTHIYSTPKGEVPSPPNFFGSQSYVPRGYLDPALQFNPVQLSYSYSTPSMQPGFAVNNGEVVPYIFEPMPFGLISPQMGSSSRVPMMSSIEEPAVAMMAPAAYQPLGVSESELEEMWSLLQDDAIDQDNENNSGEKTMLLGEAWSGDSDSALAAWNNFGMPLNEAPVPVTQLSAGLGSRIASEWAGFGQPVSSTPIASDPITRQGYILPGPAGSAYVADPISQLSSQPSGSEDKRPRHMRIRVPPRGTQDGLMNPEQPYQGPLLSSREGLTPLGNSLPVGSYMSPSGGRSPAEHHPGNVTNGNSPQLIRERNSSLSSDLRMPTPRSPFAGQLSPPTYCDPALNMLRSRQPSVFGEPAFQWDTEDENRYEESYRVPSFADAVRIPSVASNFSNERDGHSYPYQYRDFSASSVGRRRVSAANNMPARDTS</sequence>
<comment type="caution">
    <text evidence="1">The sequence shown here is derived from an EMBL/GenBank/DDBJ whole genome shotgun (WGS) entry which is preliminary data.</text>
</comment>
<proteinExistence type="predicted"/>
<protein>
    <submittedName>
        <fullName evidence="1">Uncharacterized protein</fullName>
    </submittedName>
</protein>
<accession>A0ACC2VHD3</accession>
<evidence type="ECO:0000313" key="1">
    <source>
        <dbReference type="EMBL" id="KAJ9098478.1"/>
    </source>
</evidence>
<keyword evidence="2" id="KW-1185">Reference proteome</keyword>